<reference evidence="8 9" key="1">
    <citation type="journal article" date="2015" name="Genome Announc.">
        <title>Expanding the biotechnology potential of lactobacilli through comparative genomics of 213 strains and associated genera.</title>
        <authorList>
            <person name="Sun Z."/>
            <person name="Harris H.M."/>
            <person name="McCann A."/>
            <person name="Guo C."/>
            <person name="Argimon S."/>
            <person name="Zhang W."/>
            <person name="Yang X."/>
            <person name="Jeffery I.B."/>
            <person name="Cooney J.C."/>
            <person name="Kagawa T.F."/>
            <person name="Liu W."/>
            <person name="Song Y."/>
            <person name="Salvetti E."/>
            <person name="Wrobel A."/>
            <person name="Rasinkangas P."/>
            <person name="Parkhill J."/>
            <person name="Rea M.C."/>
            <person name="O'Sullivan O."/>
            <person name="Ritari J."/>
            <person name="Douillard F.P."/>
            <person name="Paul Ross R."/>
            <person name="Yang R."/>
            <person name="Briner A.E."/>
            <person name="Felis G.E."/>
            <person name="de Vos W.M."/>
            <person name="Barrangou R."/>
            <person name="Klaenhammer T.R."/>
            <person name="Caufield P.W."/>
            <person name="Cui Y."/>
            <person name="Zhang H."/>
            <person name="O'Toole P.W."/>
        </authorList>
    </citation>
    <scope>NUCLEOTIDE SEQUENCE [LARGE SCALE GENOMIC DNA]</scope>
    <source>
        <strain evidence="8 9">DSM 20178</strain>
    </source>
</reference>
<keyword evidence="2" id="KW-1188">Viral release from host cell</keyword>
<dbReference type="Pfam" id="PF04586">
    <property type="entry name" value="Peptidase_S78"/>
    <property type="match status" value="1"/>
</dbReference>
<keyword evidence="3" id="KW-0645">Protease</keyword>
<evidence type="ECO:0000256" key="2">
    <source>
        <dbReference type="ARBA" id="ARBA00022612"/>
    </source>
</evidence>
<evidence type="ECO:0000313" key="9">
    <source>
        <dbReference type="Proteomes" id="UP000051984"/>
    </source>
</evidence>
<evidence type="ECO:0000256" key="5">
    <source>
        <dbReference type="SAM" id="MobiDB-lite"/>
    </source>
</evidence>
<dbReference type="EMBL" id="AZCT01000003">
    <property type="protein sequence ID" value="KRK13015.1"/>
    <property type="molecule type" value="Genomic_DNA"/>
</dbReference>
<sequence length="524" mass="57377">MRLMNQDDVEKRLNPDADLTAADPTTATDSQGQDDPDTQQQEDTTSSPKKLSGYAVVFNSPSKDLGGFKEVVDPHAFDNVDLSDVYMVSNHDFSQVLASTKAGTLTLNVDDKGLHFEATLPDTTTANDAYNNVQAGNLSAMSFTFNAAPDGDTFTKDDSGQVIRTIKQVKSLFDVSLVAIPAYDDTNVQVDKRSYTEWLKTNTEQPEKGDKTMTEKTIIDNKEHTESRAYEDYIRSMGEQRDGLTTTTAGAVVPKEVIEDVWNLKESDYDLAKYVTVKQVGTPVGTYPIALTNNGVLATKEELADVPEIDATLFRGVDYKVATRAGKIYLSNELVEDSEVDIVAEVKNQLKKLVQNTDNSNIISVLTGKTGTNDNFKHITGTGLDDIKQTFNVELDPALSLSVIVNQDAFNYLDTLKDSEGRYLLQPSITAPSGKQLFGAPVIVISNKVLPTDKAGTYRIIIGDFSQAIFLAQKNEVNTQWERFDSYSQGLAVVIRNDYEVVDPDAARIVDITPATKPAATTAA</sequence>
<dbReference type="NCBIfam" id="TIGR01554">
    <property type="entry name" value="major_cap_HK97"/>
    <property type="match status" value="1"/>
</dbReference>
<dbReference type="Proteomes" id="UP000051984">
    <property type="component" value="Unassembled WGS sequence"/>
</dbReference>
<dbReference type="Pfam" id="PF05065">
    <property type="entry name" value="Phage_capsid"/>
    <property type="match status" value="1"/>
</dbReference>
<gene>
    <name evidence="8" type="ORF">FD51_GL002173</name>
</gene>
<feature type="compositionally biased region" description="Low complexity" evidence="5">
    <location>
        <begin position="38"/>
        <end position="47"/>
    </location>
</feature>
<dbReference type="InterPro" id="IPR006433">
    <property type="entry name" value="Prohead_protease"/>
</dbReference>
<dbReference type="eggNOG" id="COG3740">
    <property type="taxonomic scope" value="Bacteria"/>
</dbReference>
<evidence type="ECO:0000256" key="3">
    <source>
        <dbReference type="ARBA" id="ARBA00022670"/>
    </source>
</evidence>
<dbReference type="PATRIC" id="fig|1423816.3.peg.2253"/>
<evidence type="ECO:0000313" key="8">
    <source>
        <dbReference type="EMBL" id="KRK13015.1"/>
    </source>
</evidence>
<proteinExistence type="predicted"/>
<evidence type="ECO:0000259" key="7">
    <source>
        <dbReference type="Pfam" id="PF05065"/>
    </source>
</evidence>
<dbReference type="SUPFAM" id="SSF56563">
    <property type="entry name" value="Major capsid protein gp5"/>
    <property type="match status" value="1"/>
</dbReference>
<dbReference type="InterPro" id="IPR024455">
    <property type="entry name" value="Phage_capsid"/>
</dbReference>
<feature type="domain" description="Phage capsid-like C-terminal" evidence="7">
    <location>
        <begin position="250"/>
        <end position="510"/>
    </location>
</feature>
<evidence type="ECO:0000256" key="4">
    <source>
        <dbReference type="ARBA" id="ARBA00022801"/>
    </source>
</evidence>
<dbReference type="AlphaFoldDB" id="A0A0R1F3F0"/>
<protein>
    <submittedName>
        <fullName evidence="8">Capsid protein</fullName>
    </submittedName>
</protein>
<feature type="region of interest" description="Disordered" evidence="5">
    <location>
        <begin position="1"/>
        <end position="53"/>
    </location>
</feature>
<dbReference type="GO" id="GO:0006508">
    <property type="term" value="P:proteolysis"/>
    <property type="evidence" value="ECO:0007669"/>
    <property type="project" value="UniProtKB-KW"/>
</dbReference>
<dbReference type="NCBIfam" id="TIGR01543">
    <property type="entry name" value="proheadase_HK97"/>
    <property type="match status" value="1"/>
</dbReference>
<dbReference type="InterPro" id="IPR054612">
    <property type="entry name" value="Phage_capsid-like_C"/>
</dbReference>
<dbReference type="Gene3D" id="3.30.2400.10">
    <property type="entry name" value="Major capsid protein gp5"/>
    <property type="match status" value="1"/>
</dbReference>
<dbReference type="Gene3D" id="3.30.2320.10">
    <property type="entry name" value="hypothetical protein PF0899 domain"/>
    <property type="match status" value="1"/>
</dbReference>
<feature type="compositionally biased region" description="Low complexity" evidence="5">
    <location>
        <begin position="16"/>
        <end position="31"/>
    </location>
</feature>
<name>A0A0R1F3F0_LACZE</name>
<accession>A0A0R1F3F0</accession>
<feature type="domain" description="Prohead serine protease" evidence="6">
    <location>
        <begin position="41"/>
        <end position="198"/>
    </location>
</feature>
<comment type="caution">
    <text evidence="8">The sequence shown here is derived from an EMBL/GenBank/DDBJ whole genome shotgun (WGS) entry which is preliminary data.</text>
</comment>
<dbReference type="eggNOG" id="COG4653">
    <property type="taxonomic scope" value="Bacteria"/>
</dbReference>
<evidence type="ECO:0000259" key="6">
    <source>
        <dbReference type="Pfam" id="PF04586"/>
    </source>
</evidence>
<comment type="subcellular location">
    <subcellularLocation>
        <location evidence="1">Virion</location>
    </subcellularLocation>
</comment>
<organism evidence="8 9">
    <name type="scientific">Lacticaseibacillus zeae DSM 20178 = KCTC 3804</name>
    <dbReference type="NCBI Taxonomy" id="1423816"/>
    <lineage>
        <taxon>Bacteria</taxon>
        <taxon>Bacillati</taxon>
        <taxon>Bacillota</taxon>
        <taxon>Bacilli</taxon>
        <taxon>Lactobacillales</taxon>
        <taxon>Lactobacillaceae</taxon>
        <taxon>Lacticaseibacillus</taxon>
    </lineage>
</organism>
<keyword evidence="4" id="KW-0378">Hydrolase</keyword>
<dbReference type="InterPro" id="IPR054613">
    <property type="entry name" value="Peptidase_S78_dom"/>
</dbReference>
<dbReference type="GO" id="GO:0008233">
    <property type="term" value="F:peptidase activity"/>
    <property type="evidence" value="ECO:0007669"/>
    <property type="project" value="UniProtKB-KW"/>
</dbReference>
<evidence type="ECO:0000256" key="1">
    <source>
        <dbReference type="ARBA" id="ARBA00004328"/>
    </source>
</evidence>